<dbReference type="RefSeq" id="WP_214729676.1">
    <property type="nucleotide sequence ID" value="NZ_CP075897.1"/>
</dbReference>
<dbReference type="GeneID" id="88812874"/>
<keyword evidence="3" id="KW-1185">Reference proteome</keyword>
<dbReference type="EMBL" id="CP075897">
    <property type="protein sequence ID" value="QWB29755.1"/>
    <property type="molecule type" value="Genomic_DNA"/>
</dbReference>
<evidence type="ECO:0008006" key="4">
    <source>
        <dbReference type="Google" id="ProtNLM"/>
    </source>
</evidence>
<accession>A0ABX8G846</accession>
<organism evidence="2 3">
    <name type="scientific">Exiguobacterium acetylicum</name>
    <name type="common">Brevibacterium acetylicum</name>
    <dbReference type="NCBI Taxonomy" id="41170"/>
    <lineage>
        <taxon>Bacteria</taxon>
        <taxon>Bacillati</taxon>
        <taxon>Bacillota</taxon>
        <taxon>Bacilli</taxon>
        <taxon>Bacillales</taxon>
        <taxon>Bacillales Family XII. Incertae Sedis</taxon>
        <taxon>Exiguobacterium</taxon>
    </lineage>
</organism>
<dbReference type="Proteomes" id="UP000679498">
    <property type="component" value="Chromosome"/>
</dbReference>
<feature type="signal peptide" evidence="1">
    <location>
        <begin position="1"/>
        <end position="23"/>
    </location>
</feature>
<evidence type="ECO:0000313" key="3">
    <source>
        <dbReference type="Proteomes" id="UP000679498"/>
    </source>
</evidence>
<reference evidence="2 3" key="1">
    <citation type="submission" date="2021-05" db="EMBL/GenBank/DDBJ databases">
        <title>Biocontrol using Exiguobacterium acetylicum SI17 against litchi downy blight caused by Peronophythora litchii.</title>
        <authorList>
            <person name="Zheng L."/>
        </authorList>
    </citation>
    <scope>NUCLEOTIDE SEQUENCE [LARGE SCALE GENOMIC DNA]</scope>
    <source>
        <strain evidence="2 3">SI17</strain>
    </source>
</reference>
<protein>
    <recommendedName>
        <fullName evidence="4">Lipoprotein</fullName>
    </recommendedName>
</protein>
<proteinExistence type="predicted"/>
<sequence length="227" mass="26143">MKRILCVFLIGVLCISGTLEGQAASKEALQIKQEYKALKFGMTLTEVAKTIYGKEYRKYIKKQNGSVVFTKKPGTTDNEQGYRSLGYVLDRPSKNLPTATLLEFSTKQHQKTYYLIQKALYYQADTENGLYENSRTLMKPSSLRHGMTEKQLDQLVSGKKLGQLSMNFSWNVSSVIKESPMKTGRYKIYQFHRPHSKKMQVVTLSYNTQKKRYEVDTEIGISLKYEK</sequence>
<keyword evidence="1" id="KW-0732">Signal</keyword>
<gene>
    <name evidence="2" type="ORF">KKI46_14350</name>
</gene>
<name>A0ABX8G846_EXIAC</name>
<evidence type="ECO:0000256" key="1">
    <source>
        <dbReference type="SAM" id="SignalP"/>
    </source>
</evidence>
<evidence type="ECO:0000313" key="2">
    <source>
        <dbReference type="EMBL" id="QWB29755.1"/>
    </source>
</evidence>
<feature type="chain" id="PRO_5045226708" description="Lipoprotein" evidence="1">
    <location>
        <begin position="24"/>
        <end position="227"/>
    </location>
</feature>